<evidence type="ECO:0000256" key="1">
    <source>
        <dbReference type="ARBA" id="ARBA00022527"/>
    </source>
</evidence>
<sequence length="1013" mass="108029">MEISVLRMLNQNDPEDKHKIVRLIDNFVFQYHLCLVFELLDCNLYEVIKKNEYKGLSLSTLRIMISQVLDALVVLRDANVIHCDLKPENILLKSLQPFEIKLIDFGSACLENLTVYSYIQSRFYRSPEVVLGHPYTTAIDMWSLGCVAAELFLGIPLFPGVSEYDLLFRMLETLDQQPPDHILRAAKKTSKYFRVTSSAPPRGVGGETQSIYQFLSPDQYEEKEKEKPAIGKKYFFDKKLDRIILNYPLRQGNTEEDQERERQNRRAFVDFLEGLLHMDPVKRWSPRQAVNHPFLTEAPFYEPYRPPQETPRRPVGPSIAFAHNPTRGGHWANACLSPMVNHVAVHPFSPNYGGYGPGSHGSFGSYSSYGENTGMGSSYGSYEANNMYLFATPPSSGVGMGPGSAGQPSTRLGVSPERRLFVQVPANVSGTLGISPSTGGGYRTVMPLGPSPSQFTPPGSLSFSPHGSSPQQFSPVRQFGPSSPRQDRGAGSNLRKDKFKRRSTRAMAGHGGVTGAASGSSMYDQASAQWPRVQQPNGSTVEQVGFMDISAPSGPSSRGGATHLGSPLGSSSSHSLAQRRMRSNFNPETGSYPGASVGQSQGRMGHLPSSSGAGSGGCTGLTIVTGGVATATALSMPGLSGGRVVGPSGLSNAGAGDPGSDDDTSPPPGDSACWDPYFSDGNEACVQDEWGANTPQGAAPISGGGRADPGSLPGNGGSGQGFKLPPAALSAQGVKGTSWGRTNGSTGSVEESSPTNPKQYGTSSNIGTSAGHVPHQGMNMSLQHAGVTTSGQPSQQQMPPASQLQQQQQTPTQHGVYQTSSSRLNPLWQQTSQQHQFVQLQEQAGGYMHPNHHHHQSQQPPLSPQGQVFSAWMSTLSSSDRVDSMHMLSPVHTPRNVVGGGFGGNQVGNPANYSAGMPVGSPHGSSGLSIMNSGVNGAMDGPSNGYATQVWNGFVVSQVEPPGHQAGWYGASGQEYGMALGRGMSTDRAGGPRIGRHPLAAPSSSRRERRAGM</sequence>
<keyword evidence="2" id="KW-0597">Phosphoprotein</keyword>
<dbReference type="OMA" id="WQECMKL"/>
<feature type="region of interest" description="Disordered" evidence="7">
    <location>
        <begin position="983"/>
        <end position="1013"/>
    </location>
</feature>
<evidence type="ECO:0000256" key="3">
    <source>
        <dbReference type="ARBA" id="ARBA00022679"/>
    </source>
</evidence>
<keyword evidence="1" id="KW-0723">Serine/threonine-protein kinase</keyword>
<dbReference type="STRING" id="69332.A0A388LD61"/>
<comment type="caution">
    <text evidence="9">The sequence shown here is derived from an EMBL/GenBank/DDBJ whole genome shotgun (WGS) entry which is preliminary data.</text>
</comment>
<accession>A0A388LD61</accession>
<evidence type="ECO:0000256" key="2">
    <source>
        <dbReference type="ARBA" id="ARBA00022553"/>
    </source>
</evidence>
<dbReference type="InterPro" id="IPR008271">
    <property type="entry name" value="Ser/Thr_kinase_AS"/>
</dbReference>
<dbReference type="Pfam" id="PF00069">
    <property type="entry name" value="Pkinase"/>
    <property type="match status" value="1"/>
</dbReference>
<keyword evidence="3" id="KW-0808">Transferase</keyword>
<dbReference type="FunFam" id="1.10.510.10:FF:000380">
    <property type="entry name" value="Serine/threonine-protein kinase ppk15"/>
    <property type="match status" value="1"/>
</dbReference>
<dbReference type="OrthoDB" id="9332038at2759"/>
<dbReference type="AlphaFoldDB" id="A0A388LD61"/>
<evidence type="ECO:0000256" key="6">
    <source>
        <dbReference type="ARBA" id="ARBA00022840"/>
    </source>
</evidence>
<dbReference type="PANTHER" id="PTHR24058:SF17">
    <property type="entry name" value="HOMEODOMAIN INTERACTING PROTEIN KINASE, ISOFORM D"/>
    <property type="match status" value="1"/>
</dbReference>
<dbReference type="PROSITE" id="PS50011">
    <property type="entry name" value="PROTEIN_KINASE_DOM"/>
    <property type="match status" value="1"/>
</dbReference>
<proteinExistence type="predicted"/>
<feature type="compositionally biased region" description="Low complexity" evidence="7">
    <location>
        <begin position="788"/>
        <end position="813"/>
    </location>
</feature>
<evidence type="ECO:0000259" key="8">
    <source>
        <dbReference type="PROSITE" id="PS50011"/>
    </source>
</evidence>
<dbReference type="Gene3D" id="3.30.200.20">
    <property type="entry name" value="Phosphorylase Kinase, domain 1"/>
    <property type="match status" value="1"/>
</dbReference>
<dbReference type="GO" id="GO:0005737">
    <property type="term" value="C:cytoplasm"/>
    <property type="evidence" value="ECO:0007669"/>
    <property type="project" value="TreeGrafter"/>
</dbReference>
<dbReference type="SMART" id="SM00220">
    <property type="entry name" value="S_TKc"/>
    <property type="match status" value="1"/>
</dbReference>
<dbReference type="SUPFAM" id="SSF56112">
    <property type="entry name" value="Protein kinase-like (PK-like)"/>
    <property type="match status" value="1"/>
</dbReference>
<keyword evidence="4" id="KW-0547">Nucleotide-binding</keyword>
<dbReference type="PROSITE" id="PS00108">
    <property type="entry name" value="PROTEIN_KINASE_ST"/>
    <property type="match status" value="1"/>
</dbReference>
<feature type="compositionally biased region" description="Low complexity" evidence="7">
    <location>
        <begin position="550"/>
        <end position="576"/>
    </location>
</feature>
<feature type="domain" description="Protein kinase" evidence="8">
    <location>
        <begin position="1"/>
        <end position="295"/>
    </location>
</feature>
<dbReference type="EMBL" id="BFEA01000340">
    <property type="protein sequence ID" value="GBG80240.1"/>
    <property type="molecule type" value="Genomic_DNA"/>
</dbReference>
<gene>
    <name evidence="9" type="ORF">CBR_g30605</name>
</gene>
<organism evidence="9 10">
    <name type="scientific">Chara braunii</name>
    <name type="common">Braun's stonewort</name>
    <dbReference type="NCBI Taxonomy" id="69332"/>
    <lineage>
        <taxon>Eukaryota</taxon>
        <taxon>Viridiplantae</taxon>
        <taxon>Streptophyta</taxon>
        <taxon>Charophyceae</taxon>
        <taxon>Charales</taxon>
        <taxon>Characeae</taxon>
        <taxon>Chara</taxon>
    </lineage>
</organism>
<dbReference type="InterPro" id="IPR000719">
    <property type="entry name" value="Prot_kinase_dom"/>
</dbReference>
<keyword evidence="10" id="KW-1185">Reference proteome</keyword>
<evidence type="ECO:0000313" key="10">
    <source>
        <dbReference type="Proteomes" id="UP000265515"/>
    </source>
</evidence>
<evidence type="ECO:0000313" key="9">
    <source>
        <dbReference type="EMBL" id="GBG80240.1"/>
    </source>
</evidence>
<feature type="compositionally biased region" description="Polar residues" evidence="7">
    <location>
        <begin position="451"/>
        <end position="484"/>
    </location>
</feature>
<dbReference type="Gramene" id="GBG80240">
    <property type="protein sequence ID" value="GBG80240"/>
    <property type="gene ID" value="CBR_g30605"/>
</dbReference>
<evidence type="ECO:0000256" key="4">
    <source>
        <dbReference type="ARBA" id="ARBA00022741"/>
    </source>
</evidence>
<dbReference type="InterPro" id="IPR011009">
    <property type="entry name" value="Kinase-like_dom_sf"/>
</dbReference>
<dbReference type="InterPro" id="IPR050494">
    <property type="entry name" value="Ser_Thr_dual-spec_kinase"/>
</dbReference>
<evidence type="ECO:0000256" key="5">
    <source>
        <dbReference type="ARBA" id="ARBA00022777"/>
    </source>
</evidence>
<protein>
    <recommendedName>
        <fullName evidence="8">Protein kinase domain-containing protein</fullName>
    </recommendedName>
</protein>
<dbReference type="GO" id="GO:0004674">
    <property type="term" value="F:protein serine/threonine kinase activity"/>
    <property type="evidence" value="ECO:0007669"/>
    <property type="project" value="UniProtKB-KW"/>
</dbReference>
<name>A0A388LD61_CHABU</name>
<dbReference type="Gene3D" id="1.10.510.10">
    <property type="entry name" value="Transferase(Phosphotransferase) domain 1"/>
    <property type="match status" value="1"/>
</dbReference>
<dbReference type="GO" id="GO:0005524">
    <property type="term" value="F:ATP binding"/>
    <property type="evidence" value="ECO:0007669"/>
    <property type="project" value="UniProtKB-KW"/>
</dbReference>
<dbReference type="GO" id="GO:0004713">
    <property type="term" value="F:protein tyrosine kinase activity"/>
    <property type="evidence" value="ECO:0007669"/>
    <property type="project" value="TreeGrafter"/>
</dbReference>
<feature type="compositionally biased region" description="Polar residues" evidence="7">
    <location>
        <begin position="739"/>
        <end position="768"/>
    </location>
</feature>
<keyword evidence="5" id="KW-0418">Kinase</keyword>
<evidence type="ECO:0000256" key="7">
    <source>
        <dbReference type="SAM" id="MobiDB-lite"/>
    </source>
</evidence>
<keyword evidence="6" id="KW-0067">ATP-binding</keyword>
<feature type="region of interest" description="Disordered" evidence="7">
    <location>
        <begin position="645"/>
        <end position="822"/>
    </location>
</feature>
<feature type="region of interest" description="Disordered" evidence="7">
    <location>
        <begin position="432"/>
        <end position="615"/>
    </location>
</feature>
<dbReference type="Proteomes" id="UP000265515">
    <property type="component" value="Unassembled WGS sequence"/>
</dbReference>
<reference evidence="9 10" key="1">
    <citation type="journal article" date="2018" name="Cell">
        <title>The Chara Genome: Secondary Complexity and Implications for Plant Terrestrialization.</title>
        <authorList>
            <person name="Nishiyama T."/>
            <person name="Sakayama H."/>
            <person name="Vries J.D."/>
            <person name="Buschmann H."/>
            <person name="Saint-Marcoux D."/>
            <person name="Ullrich K.K."/>
            <person name="Haas F.B."/>
            <person name="Vanderstraeten L."/>
            <person name="Becker D."/>
            <person name="Lang D."/>
            <person name="Vosolsobe S."/>
            <person name="Rombauts S."/>
            <person name="Wilhelmsson P.K.I."/>
            <person name="Janitza P."/>
            <person name="Kern R."/>
            <person name="Heyl A."/>
            <person name="Rumpler F."/>
            <person name="Villalobos L.I.A.C."/>
            <person name="Clay J.M."/>
            <person name="Skokan R."/>
            <person name="Toyoda A."/>
            <person name="Suzuki Y."/>
            <person name="Kagoshima H."/>
            <person name="Schijlen E."/>
            <person name="Tajeshwar N."/>
            <person name="Catarino B."/>
            <person name="Hetherington A.J."/>
            <person name="Saltykova A."/>
            <person name="Bonnot C."/>
            <person name="Breuninger H."/>
            <person name="Symeonidi A."/>
            <person name="Radhakrishnan G.V."/>
            <person name="Van Nieuwerburgh F."/>
            <person name="Deforce D."/>
            <person name="Chang C."/>
            <person name="Karol K.G."/>
            <person name="Hedrich R."/>
            <person name="Ulvskov P."/>
            <person name="Glockner G."/>
            <person name="Delwiche C.F."/>
            <person name="Petrasek J."/>
            <person name="Van de Peer Y."/>
            <person name="Friml J."/>
            <person name="Beilby M."/>
            <person name="Dolan L."/>
            <person name="Kohara Y."/>
            <person name="Sugano S."/>
            <person name="Fujiyama A."/>
            <person name="Delaux P.-M."/>
            <person name="Quint M."/>
            <person name="TheiBen G."/>
            <person name="Hagemann M."/>
            <person name="Harholt J."/>
            <person name="Dunand C."/>
            <person name="Zachgo S."/>
            <person name="Langdale J."/>
            <person name="Maumus F."/>
            <person name="Straeten D.V.D."/>
            <person name="Gould S.B."/>
            <person name="Rensing S.A."/>
        </authorList>
    </citation>
    <scope>NUCLEOTIDE SEQUENCE [LARGE SCALE GENOMIC DNA]</scope>
    <source>
        <strain evidence="9 10">S276</strain>
    </source>
</reference>
<feature type="compositionally biased region" description="Gly residues" evidence="7">
    <location>
        <begin position="702"/>
        <end position="720"/>
    </location>
</feature>
<dbReference type="PANTHER" id="PTHR24058">
    <property type="entry name" value="DUAL SPECIFICITY PROTEIN KINASE"/>
    <property type="match status" value="1"/>
</dbReference>
<feature type="compositionally biased region" description="Polar residues" evidence="7">
    <location>
        <begin position="517"/>
        <end position="542"/>
    </location>
</feature>